<dbReference type="EMBL" id="WOWK01000039">
    <property type="protein sequence ID" value="KAF0325120.1"/>
    <property type="molecule type" value="Genomic_DNA"/>
</dbReference>
<gene>
    <name evidence="1" type="ORF">GQ607_007741</name>
</gene>
<comment type="caution">
    <text evidence="1">The sequence shown here is derived from an EMBL/GenBank/DDBJ whole genome shotgun (WGS) entry which is preliminary data.</text>
</comment>
<evidence type="ECO:0000313" key="2">
    <source>
        <dbReference type="Proteomes" id="UP000434172"/>
    </source>
</evidence>
<keyword evidence="2" id="KW-1185">Reference proteome</keyword>
<reference evidence="1 2" key="1">
    <citation type="submission" date="2019-12" db="EMBL/GenBank/DDBJ databases">
        <title>A genome sequence resource for the geographically widespread anthracnose pathogen Colletotrichum asianum.</title>
        <authorList>
            <person name="Meng Y."/>
        </authorList>
    </citation>
    <scope>NUCLEOTIDE SEQUENCE [LARGE SCALE GENOMIC DNA]</scope>
    <source>
        <strain evidence="1 2">ICMP 18580</strain>
    </source>
</reference>
<protein>
    <submittedName>
        <fullName evidence="1">Uncharacterized protein</fullName>
    </submittedName>
</protein>
<proteinExistence type="predicted"/>
<organism evidence="1 2">
    <name type="scientific">Colletotrichum asianum</name>
    <dbReference type="NCBI Taxonomy" id="702518"/>
    <lineage>
        <taxon>Eukaryota</taxon>
        <taxon>Fungi</taxon>
        <taxon>Dikarya</taxon>
        <taxon>Ascomycota</taxon>
        <taxon>Pezizomycotina</taxon>
        <taxon>Sordariomycetes</taxon>
        <taxon>Hypocreomycetidae</taxon>
        <taxon>Glomerellales</taxon>
        <taxon>Glomerellaceae</taxon>
        <taxon>Colletotrichum</taxon>
        <taxon>Colletotrichum gloeosporioides species complex</taxon>
    </lineage>
</organism>
<evidence type="ECO:0000313" key="1">
    <source>
        <dbReference type="EMBL" id="KAF0325120.1"/>
    </source>
</evidence>
<sequence>MASASSPAPFSTPKPFPIIHLNGFPGTGKLTIAGVLQRQLGARCRLVHNHLLINPADAVLHRSEAGYQDLRRALRGAVFTSLVKSPASHRFVYIFTDFQSNDAVGSAVCAEYLAAARARGAALVSVVVRCDEATNLARLQGLDREAHHKIVDPELLLMFRRGAEIHHFDEPGCASLDMDVADLSAAEAARRILEHVLRICPELEDEIATLKAC</sequence>
<dbReference type="OrthoDB" id="5426988at2759"/>
<dbReference type="Gene3D" id="3.40.50.300">
    <property type="entry name" value="P-loop containing nucleotide triphosphate hydrolases"/>
    <property type="match status" value="1"/>
</dbReference>
<dbReference type="SUPFAM" id="SSF52540">
    <property type="entry name" value="P-loop containing nucleoside triphosphate hydrolases"/>
    <property type="match status" value="1"/>
</dbReference>
<accession>A0A8H3ZVD7</accession>
<dbReference type="Proteomes" id="UP000434172">
    <property type="component" value="Unassembled WGS sequence"/>
</dbReference>
<dbReference type="AlphaFoldDB" id="A0A8H3ZVD7"/>
<name>A0A8H3ZVD7_9PEZI</name>
<dbReference type="InterPro" id="IPR027417">
    <property type="entry name" value="P-loop_NTPase"/>
</dbReference>